<organism evidence="2 3">
    <name type="scientific">Naumannella cuiyingiana</name>
    <dbReference type="NCBI Taxonomy" id="1347891"/>
    <lineage>
        <taxon>Bacteria</taxon>
        <taxon>Bacillati</taxon>
        <taxon>Actinomycetota</taxon>
        <taxon>Actinomycetes</taxon>
        <taxon>Propionibacteriales</taxon>
        <taxon>Propionibacteriaceae</taxon>
        <taxon>Naumannella</taxon>
    </lineage>
</organism>
<dbReference type="SUPFAM" id="SSF53474">
    <property type="entry name" value="alpha/beta-Hydrolases"/>
    <property type="match status" value="1"/>
</dbReference>
<protein>
    <submittedName>
        <fullName evidence="2">Pimeloyl-ACP methyl ester carboxylesterase</fullName>
    </submittedName>
</protein>
<dbReference type="EMBL" id="JACBZS010000001">
    <property type="protein sequence ID" value="NYI71004.1"/>
    <property type="molecule type" value="Genomic_DNA"/>
</dbReference>
<keyword evidence="3" id="KW-1185">Reference proteome</keyword>
<feature type="domain" description="AB hydrolase-1" evidence="1">
    <location>
        <begin position="25"/>
        <end position="243"/>
    </location>
</feature>
<dbReference type="Gene3D" id="3.40.50.1820">
    <property type="entry name" value="alpha/beta hydrolase"/>
    <property type="match status" value="1"/>
</dbReference>
<gene>
    <name evidence="2" type="ORF">GGQ54_001564</name>
</gene>
<dbReference type="InterPro" id="IPR000073">
    <property type="entry name" value="AB_hydrolase_1"/>
</dbReference>
<accession>A0A7Z0D8Z6</accession>
<dbReference type="GO" id="GO:0003824">
    <property type="term" value="F:catalytic activity"/>
    <property type="evidence" value="ECO:0007669"/>
    <property type="project" value="UniProtKB-ARBA"/>
</dbReference>
<dbReference type="RefSeq" id="WP_179444887.1">
    <property type="nucleotide sequence ID" value="NZ_JACBZS010000001.1"/>
</dbReference>
<dbReference type="Proteomes" id="UP000527616">
    <property type="component" value="Unassembled WGS sequence"/>
</dbReference>
<name>A0A7Z0D8Z6_9ACTN</name>
<proteinExistence type="predicted"/>
<dbReference type="Pfam" id="PF12697">
    <property type="entry name" value="Abhydrolase_6"/>
    <property type="match status" value="1"/>
</dbReference>
<evidence type="ECO:0000259" key="1">
    <source>
        <dbReference type="Pfam" id="PF12697"/>
    </source>
</evidence>
<dbReference type="InterPro" id="IPR029058">
    <property type="entry name" value="AB_hydrolase_fold"/>
</dbReference>
<evidence type="ECO:0000313" key="3">
    <source>
        <dbReference type="Proteomes" id="UP000527616"/>
    </source>
</evidence>
<sequence length="256" mass="27318">MDSREIERDGVRLHGLWRPGEGVPIVIVPGVMADARAFVPVADAMGRTAPVLILDRRGRAPSGPLGEGYAVSTEVADLRAWLDELGTPADLVGWSYGATIAIEVAALDDRVRRVIGYEPVLGPFGADALPALRAADPDARVEIINRDVSGFSAEHVAALRAGPAWAQLRRLAEPLAAELVALNAFEPDPAWQRVPVALILGEQNRGHHPYGPAFDRVAARLPRSTTTLLPDQGHLAHVDDPVALGTMIGTLLDDQS</sequence>
<reference evidence="2 3" key="1">
    <citation type="submission" date="2020-07" db="EMBL/GenBank/DDBJ databases">
        <title>Sequencing the genomes of 1000 actinobacteria strains.</title>
        <authorList>
            <person name="Klenk H.-P."/>
        </authorList>
    </citation>
    <scope>NUCLEOTIDE SEQUENCE [LARGE SCALE GENOMIC DNA]</scope>
    <source>
        <strain evidence="2 3">DSM 103164</strain>
    </source>
</reference>
<dbReference type="InterPro" id="IPR050266">
    <property type="entry name" value="AB_hydrolase_sf"/>
</dbReference>
<dbReference type="PANTHER" id="PTHR43798">
    <property type="entry name" value="MONOACYLGLYCEROL LIPASE"/>
    <property type="match status" value="1"/>
</dbReference>
<evidence type="ECO:0000313" key="2">
    <source>
        <dbReference type="EMBL" id="NYI71004.1"/>
    </source>
</evidence>
<dbReference type="AlphaFoldDB" id="A0A7Z0D8Z6"/>
<comment type="caution">
    <text evidence="2">The sequence shown here is derived from an EMBL/GenBank/DDBJ whole genome shotgun (WGS) entry which is preliminary data.</text>
</comment>